<name>A0AAE0XYC7_9GAST</name>
<reference evidence="1" key="1">
    <citation type="journal article" date="2023" name="G3 (Bethesda)">
        <title>A reference genome for the long-term kleptoplast-retaining sea slug Elysia crispata morphotype clarki.</title>
        <authorList>
            <person name="Eastman K.E."/>
            <person name="Pendleton A.L."/>
            <person name="Shaikh M.A."/>
            <person name="Suttiyut T."/>
            <person name="Ogas R."/>
            <person name="Tomko P."/>
            <person name="Gavelis G."/>
            <person name="Widhalm J.R."/>
            <person name="Wisecaver J.H."/>
        </authorList>
    </citation>
    <scope>NUCLEOTIDE SEQUENCE</scope>
    <source>
        <strain evidence="1">ECLA1</strain>
    </source>
</reference>
<dbReference type="EMBL" id="JAWDGP010007341">
    <property type="protein sequence ID" value="KAK3724700.1"/>
    <property type="molecule type" value="Genomic_DNA"/>
</dbReference>
<gene>
    <name evidence="1" type="ORF">RRG08_041180</name>
</gene>
<evidence type="ECO:0000313" key="2">
    <source>
        <dbReference type="Proteomes" id="UP001283361"/>
    </source>
</evidence>
<dbReference type="Proteomes" id="UP001283361">
    <property type="component" value="Unassembled WGS sequence"/>
</dbReference>
<keyword evidence="2" id="KW-1185">Reference proteome</keyword>
<organism evidence="1 2">
    <name type="scientific">Elysia crispata</name>
    <name type="common">lettuce slug</name>
    <dbReference type="NCBI Taxonomy" id="231223"/>
    <lineage>
        <taxon>Eukaryota</taxon>
        <taxon>Metazoa</taxon>
        <taxon>Spiralia</taxon>
        <taxon>Lophotrochozoa</taxon>
        <taxon>Mollusca</taxon>
        <taxon>Gastropoda</taxon>
        <taxon>Heterobranchia</taxon>
        <taxon>Euthyneura</taxon>
        <taxon>Panpulmonata</taxon>
        <taxon>Sacoglossa</taxon>
        <taxon>Placobranchoidea</taxon>
        <taxon>Plakobranchidae</taxon>
        <taxon>Elysia</taxon>
    </lineage>
</organism>
<evidence type="ECO:0000313" key="1">
    <source>
        <dbReference type="EMBL" id="KAK3724700.1"/>
    </source>
</evidence>
<proteinExistence type="predicted"/>
<sequence>MPTGEPVTVSRGVTVETAGDLKLSFLRNVNLKLPDISCPAPPRMLGPNSHAHSPNIPAHPSCPCSSRLYVHCSAFSLLLSSSPRAILGPPVQLVLKSLRIHSSLTNGQWAISSFRGDIPESLRTLSPIPPSDLLDLRSTVLDHPTLRRAPLDFLILSNCYCIVSVEHVRLN</sequence>
<protein>
    <submittedName>
        <fullName evidence="1">Uncharacterized protein</fullName>
    </submittedName>
</protein>
<dbReference type="AlphaFoldDB" id="A0AAE0XYC7"/>
<comment type="caution">
    <text evidence="1">The sequence shown here is derived from an EMBL/GenBank/DDBJ whole genome shotgun (WGS) entry which is preliminary data.</text>
</comment>
<accession>A0AAE0XYC7</accession>